<gene>
    <name evidence="2" type="ORF">RJ639_038329</name>
</gene>
<organism evidence="2 3">
    <name type="scientific">Escallonia herrerae</name>
    <dbReference type="NCBI Taxonomy" id="1293975"/>
    <lineage>
        <taxon>Eukaryota</taxon>
        <taxon>Viridiplantae</taxon>
        <taxon>Streptophyta</taxon>
        <taxon>Embryophyta</taxon>
        <taxon>Tracheophyta</taxon>
        <taxon>Spermatophyta</taxon>
        <taxon>Magnoliopsida</taxon>
        <taxon>eudicotyledons</taxon>
        <taxon>Gunneridae</taxon>
        <taxon>Pentapetalae</taxon>
        <taxon>asterids</taxon>
        <taxon>campanulids</taxon>
        <taxon>Escalloniales</taxon>
        <taxon>Escalloniaceae</taxon>
        <taxon>Escallonia</taxon>
    </lineage>
</organism>
<keyword evidence="3" id="KW-1185">Reference proteome</keyword>
<dbReference type="Proteomes" id="UP001188597">
    <property type="component" value="Unassembled WGS sequence"/>
</dbReference>
<feature type="region of interest" description="Disordered" evidence="1">
    <location>
        <begin position="124"/>
        <end position="171"/>
    </location>
</feature>
<comment type="caution">
    <text evidence="2">The sequence shown here is derived from an EMBL/GenBank/DDBJ whole genome shotgun (WGS) entry which is preliminary data.</text>
</comment>
<evidence type="ECO:0000256" key="1">
    <source>
        <dbReference type="SAM" id="MobiDB-lite"/>
    </source>
</evidence>
<dbReference type="AlphaFoldDB" id="A0AA89B7P6"/>
<accession>A0AA89B7P6</accession>
<feature type="compositionally biased region" description="Basic and acidic residues" evidence="1">
    <location>
        <begin position="90"/>
        <end position="108"/>
    </location>
</feature>
<evidence type="ECO:0000313" key="2">
    <source>
        <dbReference type="EMBL" id="KAK3029578.1"/>
    </source>
</evidence>
<protein>
    <recommendedName>
        <fullName evidence="4">Zinc finger, GRF-type</fullName>
    </recommendedName>
</protein>
<reference evidence="2" key="1">
    <citation type="submission" date="2022-12" db="EMBL/GenBank/DDBJ databases">
        <title>Draft genome assemblies for two species of Escallonia (Escalloniales).</title>
        <authorList>
            <person name="Chanderbali A."/>
            <person name="Dervinis C."/>
            <person name="Anghel I."/>
            <person name="Soltis D."/>
            <person name="Soltis P."/>
            <person name="Zapata F."/>
        </authorList>
    </citation>
    <scope>NUCLEOTIDE SEQUENCE</scope>
    <source>
        <strain evidence="2">UCBG64.0493</strain>
        <tissue evidence="2">Leaf</tissue>
    </source>
</reference>
<feature type="compositionally biased region" description="Low complexity" evidence="1">
    <location>
        <begin position="161"/>
        <end position="171"/>
    </location>
</feature>
<name>A0AA89B7P6_9ASTE</name>
<evidence type="ECO:0008006" key="4">
    <source>
        <dbReference type="Google" id="ProtNLM"/>
    </source>
</evidence>
<dbReference type="EMBL" id="JAVXUP010000375">
    <property type="protein sequence ID" value="KAK3029578.1"/>
    <property type="molecule type" value="Genomic_DNA"/>
</dbReference>
<feature type="region of interest" description="Disordered" evidence="1">
    <location>
        <begin position="79"/>
        <end position="108"/>
    </location>
</feature>
<proteinExistence type="predicted"/>
<sequence length="171" mass="18848">MACGAKNEDPCESFFWIDPPMCERAVQVIPGLLRRIIGNAKEVLLLGLKLLYLHLLLHIVGQKLRCFSSPAWVVAKEEERQHRGSANGRLCERGRERSRTGDGEKREKSAAGLIIDRGLCQSNSKGMRGLSSRKTNKWPFSGVTGYPLTPSTAPPRPPSTTPLRLSSTAPI</sequence>
<evidence type="ECO:0000313" key="3">
    <source>
        <dbReference type="Proteomes" id="UP001188597"/>
    </source>
</evidence>